<keyword evidence="3 5" id="KW-0732">Signal</keyword>
<dbReference type="GO" id="GO:0030682">
    <property type="term" value="P:symbiont-mediated perturbation of host defenses"/>
    <property type="evidence" value="ECO:0007669"/>
    <property type="project" value="InterPro"/>
</dbReference>
<dbReference type="AlphaFoldDB" id="R4FPG4"/>
<feature type="signal peptide" evidence="5">
    <location>
        <begin position="1"/>
        <end position="18"/>
    </location>
</feature>
<accession>R4FPG4</accession>
<evidence type="ECO:0000256" key="3">
    <source>
        <dbReference type="ARBA" id="ARBA00022729"/>
    </source>
</evidence>
<evidence type="ECO:0000256" key="5">
    <source>
        <dbReference type="SAM" id="SignalP"/>
    </source>
</evidence>
<evidence type="ECO:0000256" key="1">
    <source>
        <dbReference type="ARBA" id="ARBA00004613"/>
    </source>
</evidence>
<dbReference type="InterPro" id="IPR005657">
    <property type="entry name" value="Triabi/Procalin"/>
</dbReference>
<name>R4FPG4_RHOPR</name>
<evidence type="ECO:0000313" key="6">
    <source>
        <dbReference type="EMBL" id="JAA76616.1"/>
    </source>
</evidence>
<dbReference type="InterPro" id="IPR012674">
    <property type="entry name" value="Calycin"/>
</dbReference>
<sequence>MKTIVALFIFGFLAEAFCANPPKMPTGCKDLNSKAVKDFKYNDFFKDKWILTHAERVTHPDACETFTVNGNKITFSLGGKEVSCTLVKVEGAKFTKFNCELQGKKFTAYLSVLATDYKNYALVYRCGSHESPTKDNFLVAQRKKQSTFPSALESQVSKVGFGLKKDSFKKFNC</sequence>
<feature type="chain" id="PRO_5004365151" evidence="5">
    <location>
        <begin position="19"/>
        <end position="173"/>
    </location>
</feature>
<dbReference type="VEuPathDB" id="VectorBase:RPRC002102"/>
<evidence type="ECO:0000256" key="4">
    <source>
        <dbReference type="ARBA" id="ARBA00034121"/>
    </source>
</evidence>
<dbReference type="HOGENOM" id="CLU_122678_0_0_1"/>
<dbReference type="Pfam" id="PF03973">
    <property type="entry name" value="Triabin"/>
    <property type="match status" value="1"/>
</dbReference>
<proteinExistence type="evidence at transcript level"/>
<dbReference type="GO" id="GO:0005576">
    <property type="term" value="C:extracellular region"/>
    <property type="evidence" value="ECO:0007669"/>
    <property type="project" value="UniProtKB-SubCell"/>
</dbReference>
<dbReference type="EMBL" id="GAHY01000894">
    <property type="protein sequence ID" value="JAA76616.1"/>
    <property type="molecule type" value="mRNA"/>
</dbReference>
<evidence type="ECO:0000256" key="2">
    <source>
        <dbReference type="ARBA" id="ARBA00022525"/>
    </source>
</evidence>
<comment type="similarity">
    <text evidence="4">Belongs to the calycin superfamily. Triabin family.</text>
</comment>
<protein>
    <submittedName>
        <fullName evidence="6">Putative salivary platelet aggregation inhibitor 1</fullName>
    </submittedName>
</protein>
<keyword evidence="2" id="KW-0964">Secreted</keyword>
<dbReference type="SUPFAM" id="SSF50814">
    <property type="entry name" value="Lipocalins"/>
    <property type="match status" value="1"/>
</dbReference>
<organism evidence="6">
    <name type="scientific">Rhodnius prolixus</name>
    <name type="common">Triatomid bug</name>
    <dbReference type="NCBI Taxonomy" id="13249"/>
    <lineage>
        <taxon>Eukaryota</taxon>
        <taxon>Metazoa</taxon>
        <taxon>Ecdysozoa</taxon>
        <taxon>Arthropoda</taxon>
        <taxon>Hexapoda</taxon>
        <taxon>Insecta</taxon>
        <taxon>Pterygota</taxon>
        <taxon>Neoptera</taxon>
        <taxon>Paraneoptera</taxon>
        <taxon>Hemiptera</taxon>
        <taxon>Heteroptera</taxon>
        <taxon>Panheteroptera</taxon>
        <taxon>Cimicomorpha</taxon>
        <taxon>Reduviidae</taxon>
        <taxon>Triatominae</taxon>
        <taxon>Rhodnius</taxon>
    </lineage>
</organism>
<dbReference type="Gene3D" id="2.40.128.20">
    <property type="match status" value="1"/>
</dbReference>
<reference evidence="6" key="1">
    <citation type="submission" date="2013-04" db="EMBL/GenBank/DDBJ databases">
        <title>An insight into the transcriptome of the digestive tract of the blood sucking bug, Rhodnius prolixus.</title>
        <authorList>
            <person name="Ribeiro J.M.C."/>
            <person name="Genta F.A."/>
            <person name="Sorgine M.H.F."/>
            <person name="Paiva-Silva G.O."/>
            <person name="Majerowicz D."/>
            <person name="Medeiros M."/>
            <person name="Koerich L."/>
            <person name="Terra W.R."/>
            <person name="Ferreira C."/>
            <person name="Pimentel A.C."/>
            <person name="Bisch P.M."/>
            <person name="Diniz M.M.P."/>
            <person name="Nascimento R."/>
            <person name="Salmon D."/>
            <person name="Silber A.M."/>
            <person name="Alves M."/>
            <person name="Oliveira M.F."/>
            <person name="Gondim K.C."/>
            <person name="Silva Neto M.A.C."/>
            <person name="Atella G.C."/>
            <person name="Araujo H."/>
            <person name="Dias F.S."/>
            <person name="Polycarpo C.R."/>
            <person name="Fampa P."/>
            <person name="Melo A.C."/>
            <person name="Tanaka A.S."/>
            <person name="Balczun C."/>
            <person name="Oliveira J.H.M."/>
            <person name="Goncalves R."/>
            <person name="Lazoski C."/>
            <person name="Pereira M.A."/>
            <person name="Rivera-Pomar R."/>
            <person name="Diambra L."/>
            <person name="Schaub G.A."/>
            <person name="Garcia E.S."/>
            <person name="Azambuja P."/>
            <person name="Braz G.R.C."/>
            <person name="Oliveira P.L."/>
        </authorList>
    </citation>
    <scope>NUCLEOTIDE SEQUENCE</scope>
</reference>
<comment type="subcellular location">
    <subcellularLocation>
        <location evidence="1">Secreted</location>
    </subcellularLocation>
</comment>